<protein>
    <recommendedName>
        <fullName evidence="1">DUF8021 domain-containing protein</fullName>
    </recommendedName>
</protein>
<sequence length="303" mass="33434">MGQLSITGSLDRQALVDAAETYLDALAANDAAQVPFAPAARFTENSQELEIGDGFWATCSGRGVYKQFAADPVAQQVGFVGVMRESGREVIFGLRLRLEDGLVTEAETVVSRDPILFYKDGPAKLEARGEPMPLWRERVPESERASRAELAATADAYFEVLQLNDGTKFPPIAPECDRMDNGVMATHAPEFDEPGDTPFYALGPAEQLATGYFGFVTRIRDRRYPIIDEEFGVVFSLSFLDHSGAVREITLTDGRTVPIGIDRPFAWQIMEVFKITGGLIRQIEVLLNLSFYGMRPNWPAAAE</sequence>
<evidence type="ECO:0000259" key="1">
    <source>
        <dbReference type="Pfam" id="PF26061"/>
    </source>
</evidence>
<name>A0AAJ6BNM6_9SPHN</name>
<dbReference type="KEGG" id="acob:P0Y56_14095"/>
<organism evidence="2 3">
    <name type="scientific">Candidatus Andeanibacterium colombiense</name>
    <dbReference type="NCBI Taxonomy" id="3121345"/>
    <lineage>
        <taxon>Bacteria</taxon>
        <taxon>Pseudomonadati</taxon>
        <taxon>Pseudomonadota</taxon>
        <taxon>Alphaproteobacteria</taxon>
        <taxon>Sphingomonadales</taxon>
        <taxon>Sphingomonadaceae</taxon>
        <taxon>Candidatus Andeanibacterium</taxon>
    </lineage>
</organism>
<evidence type="ECO:0000313" key="2">
    <source>
        <dbReference type="EMBL" id="WEK46136.1"/>
    </source>
</evidence>
<proteinExistence type="predicted"/>
<dbReference type="InterPro" id="IPR058334">
    <property type="entry name" value="DUF8021"/>
</dbReference>
<dbReference type="EMBL" id="CP119316">
    <property type="protein sequence ID" value="WEK46136.1"/>
    <property type="molecule type" value="Genomic_DNA"/>
</dbReference>
<dbReference type="Pfam" id="PF26061">
    <property type="entry name" value="DUF8021"/>
    <property type="match status" value="2"/>
</dbReference>
<evidence type="ECO:0000313" key="3">
    <source>
        <dbReference type="Proteomes" id="UP001218362"/>
    </source>
</evidence>
<gene>
    <name evidence="2" type="ORF">P0Y56_14095</name>
</gene>
<feature type="domain" description="DUF8021" evidence="1">
    <location>
        <begin position="11"/>
        <end position="71"/>
    </location>
</feature>
<feature type="domain" description="DUF8021" evidence="1">
    <location>
        <begin position="143"/>
        <end position="285"/>
    </location>
</feature>
<accession>A0AAJ6BNM6</accession>
<reference evidence="2" key="1">
    <citation type="submission" date="2023-03" db="EMBL/GenBank/DDBJ databases">
        <title>Andean soil-derived lignocellulolytic bacterial consortium as a source of novel taxa and putative plastic-active enzymes.</title>
        <authorList>
            <person name="Diaz-Garcia L."/>
            <person name="Chuvochina M."/>
            <person name="Feuerriegel G."/>
            <person name="Bunk B."/>
            <person name="Sproer C."/>
            <person name="Streit W.R."/>
            <person name="Rodriguez L.M."/>
            <person name="Overmann J."/>
            <person name="Jimenez D.J."/>
        </authorList>
    </citation>
    <scope>NUCLEOTIDE SEQUENCE</scope>
    <source>
        <strain evidence="2">MAG 26</strain>
    </source>
</reference>
<dbReference type="Proteomes" id="UP001218362">
    <property type="component" value="Chromosome"/>
</dbReference>
<dbReference type="AlphaFoldDB" id="A0AAJ6BNM6"/>